<organism evidence="5 6">
    <name type="scientific">Streptomyces fimbriatus</name>
    <dbReference type="NCBI Taxonomy" id="68197"/>
    <lineage>
        <taxon>Bacteria</taxon>
        <taxon>Bacillati</taxon>
        <taxon>Actinomycetota</taxon>
        <taxon>Actinomycetes</taxon>
        <taxon>Kitasatosporales</taxon>
        <taxon>Streptomycetaceae</taxon>
        <taxon>Streptomyces</taxon>
    </lineage>
</organism>
<comment type="caution">
    <text evidence="5">The sequence shown here is derived from an EMBL/GenBank/DDBJ whole genome shotgun (WGS) entry which is preliminary data.</text>
</comment>
<gene>
    <name evidence="5" type="ORF">ACFPN6_08280</name>
</gene>
<keyword evidence="3" id="KW-0949">S-adenosyl-L-methionine</keyword>
<dbReference type="SUPFAM" id="SSF53335">
    <property type="entry name" value="S-adenosyl-L-methionine-dependent methyltransferases"/>
    <property type="match status" value="1"/>
</dbReference>
<evidence type="ECO:0000256" key="3">
    <source>
        <dbReference type="ARBA" id="ARBA00022691"/>
    </source>
</evidence>
<keyword evidence="6" id="KW-1185">Reference proteome</keyword>
<dbReference type="Gene3D" id="2.20.130.10">
    <property type="entry name" value="CAC2371-like domains"/>
    <property type="match status" value="1"/>
</dbReference>
<evidence type="ECO:0000313" key="6">
    <source>
        <dbReference type="Proteomes" id="UP001596156"/>
    </source>
</evidence>
<dbReference type="CDD" id="cd02440">
    <property type="entry name" value="AdoMet_MTases"/>
    <property type="match status" value="1"/>
</dbReference>
<dbReference type="Proteomes" id="UP001596156">
    <property type="component" value="Unassembled WGS sequence"/>
</dbReference>
<dbReference type="GO" id="GO:0008168">
    <property type="term" value="F:methyltransferase activity"/>
    <property type="evidence" value="ECO:0007669"/>
    <property type="project" value="UniProtKB-KW"/>
</dbReference>
<evidence type="ECO:0000313" key="5">
    <source>
        <dbReference type="EMBL" id="MFC5224594.1"/>
    </source>
</evidence>
<reference evidence="6" key="1">
    <citation type="journal article" date="2019" name="Int. J. Syst. Evol. Microbiol.">
        <title>The Global Catalogue of Microorganisms (GCM) 10K type strain sequencing project: providing services to taxonomists for standard genome sequencing and annotation.</title>
        <authorList>
            <consortium name="The Broad Institute Genomics Platform"/>
            <consortium name="The Broad Institute Genome Sequencing Center for Infectious Disease"/>
            <person name="Wu L."/>
            <person name="Ma J."/>
        </authorList>
    </citation>
    <scope>NUCLEOTIDE SEQUENCE [LARGE SCALE GENOMIC DNA]</scope>
    <source>
        <strain evidence="6">CCM 8479</strain>
    </source>
</reference>
<dbReference type="Pfam" id="PF13649">
    <property type="entry name" value="Methyltransf_25"/>
    <property type="match status" value="1"/>
</dbReference>
<dbReference type="InterPro" id="IPR041698">
    <property type="entry name" value="Methyltransf_25"/>
</dbReference>
<dbReference type="PANTHER" id="PTHR43464:SF19">
    <property type="entry name" value="UBIQUINONE BIOSYNTHESIS O-METHYLTRANSFERASE, MITOCHONDRIAL"/>
    <property type="match status" value="1"/>
</dbReference>
<dbReference type="Gene3D" id="3.40.50.150">
    <property type="entry name" value="Vaccinia Virus protein VP39"/>
    <property type="match status" value="1"/>
</dbReference>
<dbReference type="GO" id="GO:0032259">
    <property type="term" value="P:methylation"/>
    <property type="evidence" value="ECO:0007669"/>
    <property type="project" value="UniProtKB-KW"/>
</dbReference>
<keyword evidence="2" id="KW-0808">Transferase</keyword>
<evidence type="ECO:0000256" key="1">
    <source>
        <dbReference type="ARBA" id="ARBA00022603"/>
    </source>
</evidence>
<dbReference type="RefSeq" id="WP_309095832.1">
    <property type="nucleotide sequence ID" value="NZ_BAAASS010000025.1"/>
</dbReference>
<dbReference type="PANTHER" id="PTHR43464">
    <property type="entry name" value="METHYLTRANSFERASE"/>
    <property type="match status" value="1"/>
</dbReference>
<sequence length="249" mass="27524">MSPDIPVEVVYQENFAEIYDDVYRSHRDYAGEAERIRRLVRERRPTAVSLLDVACGTGEHLVHLSKEFEVQGVDLAEPMLRAAAAKLGADVVHRGDMRDLGLGRRFDAVSCLFSSIAYLGGVDELRAATRSMAAHLVPGGVMVVEPWILREDWNGGDLVQASFTSGTTKVSRMGRWYTVNGRSRVEMHYLVADPSAEPATAVRHFVNQQDLALFSREEYEAAVTGAGCTVEYLPDGYADRGVFVGVRQT</sequence>
<keyword evidence="1 5" id="KW-0489">Methyltransferase</keyword>
<dbReference type="EMBL" id="JBHSKL010000010">
    <property type="protein sequence ID" value="MFC5224594.1"/>
    <property type="molecule type" value="Genomic_DNA"/>
</dbReference>
<evidence type="ECO:0000259" key="4">
    <source>
        <dbReference type="Pfam" id="PF13649"/>
    </source>
</evidence>
<evidence type="ECO:0000256" key="2">
    <source>
        <dbReference type="ARBA" id="ARBA00022679"/>
    </source>
</evidence>
<proteinExistence type="predicted"/>
<accession>A0ABW0D6D7</accession>
<protein>
    <submittedName>
        <fullName evidence="5">Class I SAM-dependent DNA methyltransferase</fullName>
    </submittedName>
</protein>
<dbReference type="InterPro" id="IPR029063">
    <property type="entry name" value="SAM-dependent_MTases_sf"/>
</dbReference>
<feature type="domain" description="Methyltransferase" evidence="4">
    <location>
        <begin position="51"/>
        <end position="140"/>
    </location>
</feature>
<name>A0ABW0D6D7_STRFI</name>